<dbReference type="RefSeq" id="XP_031595893.2">
    <property type="nucleotide sequence ID" value="XM_031740033.2"/>
</dbReference>
<feature type="region of interest" description="Disordered" evidence="1">
    <location>
        <begin position="985"/>
        <end position="1028"/>
    </location>
</feature>
<evidence type="ECO:0000313" key="3">
    <source>
        <dbReference type="Proteomes" id="UP000472276"/>
    </source>
</evidence>
<keyword evidence="3" id="KW-1185">Reference proteome</keyword>
<evidence type="ECO:0000313" key="2">
    <source>
        <dbReference type="Ensembl" id="ENSOABP00000063343.1"/>
    </source>
</evidence>
<sequence length="1082" mass="119859">MGCRESRGVNGSLYFGLFLFSASLCHCATLTRLKALDELGGNSTVSQSRGKEGRQDHGALLFVQKLLRGPKSKSTKTTNNTRDIETDYQADVAWGEAKQPDGQYGGLDLEAMERLLKMEPKVECTLDSMMLQVHDAASTPGSLLFVDRGSHLSPLPLSKLPSSCGYTISSTQRDLVLVAPYDGCFVALQEDNYVLPLLWWGIPVRMSCPFMSSLSLNPPMVTCNTVGMLVKTEWTLPVSNIKVKLNGNWEPLTVASNRCGFSTVEHPEGVVISAHYAPCLEKKDGLYTLEVAGDGEATISCPSQLPAQSEFTENLEKDPEWQNETPSIGVYTPAFPHDPDQAVLPQNSNMLNQRPEDTDRPFHPTFFYSASPVNTPAAPTVNPRHASSPVVQTDAGRRWQHFSPFYSQPPAPSLITKPPAGYFDKHLLPSPINPQPSLLQEPYASQPESQDKKPPYSFSFYSQPSASEGHPPYHKLPEQPEEAEPETQNQLSHLHHFYPQPKPDVQPATNPSTVPQPPQPEAPERQVHQQMYFCPENQLARNPNAALASAAERLLGQVHKLCQPSETPARTNDENPVQSTPPLLRHPQGQMHHLLNQFYYPQQLQLLQPVTLPSATYMQQQVAAKPSDQTYPESAISLTINRDTAPQDPQLSSEYMEPVYSPVCSSGLSNCCPQITFYQHLHITPARVGSNDVPHLFPDLSFPPTAAYFEFGVGSARLSQKSTEAAAAAATTTQSASSYTSVPLSLLPFPAQNVEQLYLQPPDGNPTTPRGNDPSWTANHEPLNLMNPTSNSLDAHWPYLHSQPSDHYNDPYKPLPSGYDPAGRYQLNNIKSPVQVNGQLLTGNLNRPTLPNFMSNNQNSQQQHNKSPGEEFDHFMVPFDRLQHAPVSTYNNSVVPNNSKPFISDSNSKREQTLNFYSGNYVLLQREPPGREPNSFMDSSELYRDPTVDLNFRTQSLAKEQNGKHQTPLNLKPLQGNEQLSKWLEEGIPTPSPGNANHDDGDDYGDYDNENEDHDDVNNSGLPFLSPTTDGPPLIFPLYKPPLGAAQLKLKSHESFKDFSTPLGSNNRFSPHNAQKMFQGWG</sequence>
<dbReference type="AlphaFoldDB" id="A0AAZ1X6K7"/>
<feature type="compositionally biased region" description="Acidic residues" evidence="1">
    <location>
        <begin position="1000"/>
        <end position="1015"/>
    </location>
</feature>
<dbReference type="GeneID" id="116320423"/>
<evidence type="ECO:0000256" key="1">
    <source>
        <dbReference type="SAM" id="MobiDB-lite"/>
    </source>
</evidence>
<reference evidence="3" key="1">
    <citation type="submission" date="2020-03" db="EMBL/GenBank/DDBJ databases">
        <title>Evolution of repeat sequences and sex chromosomes of tilapia species revealed by chromosome-level genomes.</title>
        <authorList>
            <person name="Xu L."/>
            <person name="Tao W."/>
            <person name="Wang D."/>
            <person name="Zhou Q."/>
        </authorList>
    </citation>
    <scope>NUCLEOTIDE SEQUENCE [LARGE SCALE GENOMIC DNA]</scope>
    <source>
        <strain evidence="3">Israel</strain>
    </source>
</reference>
<dbReference type="Ensembl" id="ENSOABT00000072218.1">
    <property type="protein sequence ID" value="ENSOABP00000063343.1"/>
    <property type="gene ID" value="ENSOABG00000034984.1"/>
</dbReference>
<feature type="region of interest" description="Disordered" evidence="1">
    <location>
        <begin position="565"/>
        <end position="584"/>
    </location>
</feature>
<feature type="region of interest" description="Disordered" evidence="1">
    <location>
        <begin position="1059"/>
        <end position="1082"/>
    </location>
</feature>
<feature type="region of interest" description="Disordered" evidence="1">
    <location>
        <begin position="425"/>
        <end position="525"/>
    </location>
</feature>
<reference evidence="2" key="2">
    <citation type="submission" date="2025-08" db="UniProtKB">
        <authorList>
            <consortium name="Ensembl"/>
        </authorList>
    </citation>
    <scope>IDENTIFICATION</scope>
</reference>
<proteinExistence type="predicted"/>
<reference evidence="2" key="3">
    <citation type="submission" date="2025-09" db="UniProtKB">
        <authorList>
            <consortium name="Ensembl"/>
        </authorList>
    </citation>
    <scope>IDENTIFICATION</scope>
</reference>
<dbReference type="Proteomes" id="UP000472276">
    <property type="component" value="Unassembled WGS sequence"/>
</dbReference>
<organism evidence="2 3">
    <name type="scientific">Oreochromis aureus</name>
    <name type="common">Israeli tilapia</name>
    <name type="synonym">Chromis aureus</name>
    <dbReference type="NCBI Taxonomy" id="47969"/>
    <lineage>
        <taxon>Eukaryota</taxon>
        <taxon>Metazoa</taxon>
        <taxon>Chordata</taxon>
        <taxon>Craniata</taxon>
        <taxon>Vertebrata</taxon>
        <taxon>Euteleostomi</taxon>
        <taxon>Actinopterygii</taxon>
        <taxon>Neopterygii</taxon>
        <taxon>Teleostei</taxon>
        <taxon>Neoteleostei</taxon>
        <taxon>Acanthomorphata</taxon>
        <taxon>Ovalentaria</taxon>
        <taxon>Cichlomorphae</taxon>
        <taxon>Cichliformes</taxon>
        <taxon>Cichlidae</taxon>
        <taxon>African cichlids</taxon>
        <taxon>Pseudocrenilabrinae</taxon>
        <taxon>Oreochromini</taxon>
        <taxon>Oreochromis</taxon>
    </lineage>
</organism>
<accession>A0AAZ1X6K7</accession>
<feature type="compositionally biased region" description="Low complexity" evidence="1">
    <location>
        <begin position="455"/>
        <end position="467"/>
    </location>
</feature>
<feature type="compositionally biased region" description="Polar residues" evidence="1">
    <location>
        <begin position="1018"/>
        <end position="1028"/>
    </location>
</feature>
<feature type="compositionally biased region" description="Polar residues" evidence="1">
    <location>
        <begin position="565"/>
        <end position="581"/>
    </location>
</feature>
<gene>
    <name evidence="2" type="primary">LOC116320423</name>
</gene>
<feature type="compositionally biased region" description="Polar residues" evidence="1">
    <location>
        <begin position="1062"/>
        <end position="1073"/>
    </location>
</feature>
<protein>
    <submittedName>
        <fullName evidence="2">Uncharacterized protein</fullName>
    </submittedName>
</protein>
<dbReference type="KEGG" id="oau:116320423"/>
<name>A0AAZ1X6K7_OREAU</name>